<dbReference type="AlphaFoldDB" id="A0A4Y2W600"/>
<protein>
    <submittedName>
        <fullName evidence="1">Uncharacterized protein</fullName>
    </submittedName>
</protein>
<keyword evidence="2" id="KW-1185">Reference proteome</keyword>
<dbReference type="EMBL" id="BGPR01056260">
    <property type="protein sequence ID" value="GBO32775.1"/>
    <property type="molecule type" value="Genomic_DNA"/>
</dbReference>
<dbReference type="OrthoDB" id="6772212at2759"/>
<dbReference type="Proteomes" id="UP000499080">
    <property type="component" value="Unassembled WGS sequence"/>
</dbReference>
<comment type="caution">
    <text evidence="1">The sequence shown here is derived from an EMBL/GenBank/DDBJ whole genome shotgun (WGS) entry which is preliminary data.</text>
</comment>
<accession>A0A4Y2W600</accession>
<evidence type="ECO:0000313" key="2">
    <source>
        <dbReference type="Proteomes" id="UP000499080"/>
    </source>
</evidence>
<reference evidence="1 2" key="1">
    <citation type="journal article" date="2019" name="Sci. Rep.">
        <title>Orb-weaving spider Araneus ventricosus genome elucidates the spidroin gene catalogue.</title>
        <authorList>
            <person name="Kono N."/>
            <person name="Nakamura H."/>
            <person name="Ohtoshi R."/>
            <person name="Moran D.A.P."/>
            <person name="Shinohara A."/>
            <person name="Yoshida Y."/>
            <person name="Fujiwara M."/>
            <person name="Mori M."/>
            <person name="Tomita M."/>
            <person name="Arakawa K."/>
        </authorList>
    </citation>
    <scope>NUCLEOTIDE SEQUENCE [LARGE SCALE GENOMIC DNA]</scope>
</reference>
<evidence type="ECO:0000313" key="1">
    <source>
        <dbReference type="EMBL" id="GBO32775.1"/>
    </source>
</evidence>
<proteinExistence type="predicted"/>
<name>A0A4Y2W600_ARAVE</name>
<sequence>MHSKRVLFVYKFEDSDQAVEVLFMKRNMDKLKKISLIEQLDCLEEIESKRERKDLFVEMNEYDFRRWFRLTKESVVELPLLIHEKLERNRQ</sequence>
<organism evidence="1 2">
    <name type="scientific">Araneus ventricosus</name>
    <name type="common">Orbweaver spider</name>
    <name type="synonym">Epeira ventricosa</name>
    <dbReference type="NCBI Taxonomy" id="182803"/>
    <lineage>
        <taxon>Eukaryota</taxon>
        <taxon>Metazoa</taxon>
        <taxon>Ecdysozoa</taxon>
        <taxon>Arthropoda</taxon>
        <taxon>Chelicerata</taxon>
        <taxon>Arachnida</taxon>
        <taxon>Araneae</taxon>
        <taxon>Araneomorphae</taxon>
        <taxon>Entelegynae</taxon>
        <taxon>Araneoidea</taxon>
        <taxon>Araneidae</taxon>
        <taxon>Araneus</taxon>
    </lineage>
</organism>
<gene>
    <name evidence="1" type="ORF">AVEN_69040_1</name>
</gene>